<proteinExistence type="predicted"/>
<dbReference type="PANTHER" id="PTHR13037:SF24">
    <property type="entry name" value="POLYCOMB PROTEIN PCL-RELATED"/>
    <property type="match status" value="1"/>
</dbReference>
<dbReference type="AlphaFoldDB" id="A0AAD6TUZ0"/>
<comment type="caution">
    <text evidence="3">The sequence shown here is derived from an EMBL/GenBank/DDBJ whole genome shotgun (WGS) entry which is preliminary data.</text>
</comment>
<evidence type="ECO:0000256" key="1">
    <source>
        <dbReference type="ARBA" id="ARBA00022581"/>
    </source>
</evidence>
<name>A0AAD6TUZ0_9AGAR</name>
<feature type="compositionally biased region" description="Low complexity" evidence="2">
    <location>
        <begin position="261"/>
        <end position="281"/>
    </location>
</feature>
<sequence>MEMSQPLAAVMLRRDLPQSCPEPSRCLFAMCTHAPPNLDCIANPVEDIVLRAPRQSYVCALPPSPTPYKPYRYVPQVPQEIIDAIIARVDDEATAKACALVCWAFVPASRAHIFRAISLDMLSGAAARLHTLLLRTPALALYVRDLTLFRSQDTLLWMAPRSPLPALLGMLPRVTRVSLFACWGDWRDAPAPLAAAFLRLMHLPLERLHVLTAANVPAAFVRRALAVRVLSLFHVSLDPAAAPGDLVFPALPSAAPPSPSPSAASLSSSSPSSASAPTSPADAPPPAPLPPYPAFLNLSLDLKLAKLLAAVGPTPFARTTRLALTPGPASPHAAAALARVLAAAARTLVRLELQVHEAHYAHPDTARLRSLRALQLHVVMEGAALVPAWLPAALARFRADHPLLRSIAVVLHLPAGAVAAAVPAPALPPHALALPTPPPSPLIATSASAFAFASGSPYPSTSSPRSPRSPRSSPRASPRAAPPTPTPTPTPPPAPASTHPLAAALPLLAACDAELAQMKHLRAARWRVHPEAAPPSVVPPYAAWVRAGLPRMAARVVPPLDAACLSADAPCGAGGAAGEGMGGEGEGMGGEGMRGGGEGEEGGEEDRAAWDDGAAAGAAVLRVEQVYRGRGAAVMPLLPYTSVWPHRPKRAAAAAAAAAS</sequence>
<feature type="region of interest" description="Disordered" evidence="2">
    <location>
        <begin position="577"/>
        <end position="606"/>
    </location>
</feature>
<evidence type="ECO:0000313" key="4">
    <source>
        <dbReference type="Proteomes" id="UP001222325"/>
    </source>
</evidence>
<organism evidence="3 4">
    <name type="scientific">Mycena belliarum</name>
    <dbReference type="NCBI Taxonomy" id="1033014"/>
    <lineage>
        <taxon>Eukaryota</taxon>
        <taxon>Fungi</taxon>
        <taxon>Dikarya</taxon>
        <taxon>Basidiomycota</taxon>
        <taxon>Agaricomycotina</taxon>
        <taxon>Agaricomycetes</taxon>
        <taxon>Agaricomycetidae</taxon>
        <taxon>Agaricales</taxon>
        <taxon>Marasmiineae</taxon>
        <taxon>Mycenaceae</taxon>
        <taxon>Mycena</taxon>
    </lineage>
</organism>
<feature type="compositionally biased region" description="Low complexity" evidence="2">
    <location>
        <begin position="456"/>
        <end position="479"/>
    </location>
</feature>
<keyword evidence="1" id="KW-0945">Host-virus interaction</keyword>
<accession>A0AAD6TUZ0</accession>
<feature type="region of interest" description="Disordered" evidence="2">
    <location>
        <begin position="456"/>
        <end position="499"/>
    </location>
</feature>
<dbReference type="Proteomes" id="UP001222325">
    <property type="component" value="Unassembled WGS sequence"/>
</dbReference>
<feature type="compositionally biased region" description="Pro residues" evidence="2">
    <location>
        <begin position="480"/>
        <end position="495"/>
    </location>
</feature>
<protein>
    <recommendedName>
        <fullName evidence="5">F-box domain-containing protein</fullName>
    </recommendedName>
</protein>
<feature type="region of interest" description="Disordered" evidence="2">
    <location>
        <begin position="259"/>
        <end position="286"/>
    </location>
</feature>
<reference evidence="3" key="1">
    <citation type="submission" date="2023-03" db="EMBL/GenBank/DDBJ databases">
        <title>Massive genome expansion in bonnet fungi (Mycena s.s.) driven by repeated elements and novel gene families across ecological guilds.</title>
        <authorList>
            <consortium name="Lawrence Berkeley National Laboratory"/>
            <person name="Harder C.B."/>
            <person name="Miyauchi S."/>
            <person name="Viragh M."/>
            <person name="Kuo A."/>
            <person name="Thoen E."/>
            <person name="Andreopoulos B."/>
            <person name="Lu D."/>
            <person name="Skrede I."/>
            <person name="Drula E."/>
            <person name="Henrissat B."/>
            <person name="Morin E."/>
            <person name="Kohler A."/>
            <person name="Barry K."/>
            <person name="LaButti K."/>
            <person name="Morin E."/>
            <person name="Salamov A."/>
            <person name="Lipzen A."/>
            <person name="Mereny Z."/>
            <person name="Hegedus B."/>
            <person name="Baldrian P."/>
            <person name="Stursova M."/>
            <person name="Weitz H."/>
            <person name="Taylor A."/>
            <person name="Grigoriev I.V."/>
            <person name="Nagy L.G."/>
            <person name="Martin F."/>
            <person name="Kauserud H."/>
        </authorList>
    </citation>
    <scope>NUCLEOTIDE SEQUENCE</scope>
    <source>
        <strain evidence="3">CBHHK173m</strain>
    </source>
</reference>
<gene>
    <name evidence="3" type="ORF">B0H15DRAFT_997213</name>
</gene>
<dbReference type="PANTHER" id="PTHR13037">
    <property type="entry name" value="FORMIN"/>
    <property type="match status" value="1"/>
</dbReference>
<evidence type="ECO:0008006" key="5">
    <source>
        <dbReference type="Google" id="ProtNLM"/>
    </source>
</evidence>
<dbReference type="EMBL" id="JARJCN010000054">
    <property type="protein sequence ID" value="KAJ7080648.1"/>
    <property type="molecule type" value="Genomic_DNA"/>
</dbReference>
<evidence type="ECO:0000313" key="3">
    <source>
        <dbReference type="EMBL" id="KAJ7080648.1"/>
    </source>
</evidence>
<feature type="compositionally biased region" description="Gly residues" evidence="2">
    <location>
        <begin position="577"/>
        <end position="596"/>
    </location>
</feature>
<evidence type="ECO:0000256" key="2">
    <source>
        <dbReference type="SAM" id="MobiDB-lite"/>
    </source>
</evidence>
<keyword evidence="4" id="KW-1185">Reference proteome</keyword>